<evidence type="ECO:0000313" key="1">
    <source>
        <dbReference type="EMBL" id="EFN76339.1"/>
    </source>
</evidence>
<protein>
    <recommendedName>
        <fullName evidence="3">DDE Tnp4 domain-containing protein</fullName>
    </recommendedName>
</protein>
<sequence>RIFRRPIVASPSTVDNIVKSCVALHNWLRDSDLKVLPGQRKYIPVGFIDEEDRFGNVEPGQWRNEAPSGALRDLAPNIRRNSANDAKIIRN</sequence>
<gene>
    <name evidence="1" type="ORF">EAI_00028</name>
</gene>
<keyword evidence="2" id="KW-1185">Reference proteome</keyword>
<feature type="non-terminal residue" evidence="1">
    <location>
        <position position="91"/>
    </location>
</feature>
<evidence type="ECO:0000313" key="2">
    <source>
        <dbReference type="Proteomes" id="UP000008237"/>
    </source>
</evidence>
<reference evidence="1 2" key="1">
    <citation type="journal article" date="2010" name="Science">
        <title>Genomic comparison of the ants Camponotus floridanus and Harpegnathos saltator.</title>
        <authorList>
            <person name="Bonasio R."/>
            <person name="Zhang G."/>
            <person name="Ye C."/>
            <person name="Mutti N.S."/>
            <person name="Fang X."/>
            <person name="Qin N."/>
            <person name="Donahue G."/>
            <person name="Yang P."/>
            <person name="Li Q."/>
            <person name="Li C."/>
            <person name="Zhang P."/>
            <person name="Huang Z."/>
            <person name="Berger S.L."/>
            <person name="Reinberg D."/>
            <person name="Wang J."/>
            <person name="Liebig J."/>
        </authorList>
    </citation>
    <scope>NUCLEOTIDE SEQUENCE [LARGE SCALE GENOMIC DNA]</scope>
    <source>
        <strain evidence="1 2">R22 G/1</strain>
    </source>
</reference>
<organism evidence="2">
    <name type="scientific">Harpegnathos saltator</name>
    <name type="common">Jerdon's jumping ant</name>
    <dbReference type="NCBI Taxonomy" id="610380"/>
    <lineage>
        <taxon>Eukaryota</taxon>
        <taxon>Metazoa</taxon>
        <taxon>Ecdysozoa</taxon>
        <taxon>Arthropoda</taxon>
        <taxon>Hexapoda</taxon>
        <taxon>Insecta</taxon>
        <taxon>Pterygota</taxon>
        <taxon>Neoptera</taxon>
        <taxon>Endopterygota</taxon>
        <taxon>Hymenoptera</taxon>
        <taxon>Apocrita</taxon>
        <taxon>Aculeata</taxon>
        <taxon>Formicoidea</taxon>
        <taxon>Formicidae</taxon>
        <taxon>Ponerinae</taxon>
        <taxon>Ponerini</taxon>
        <taxon>Harpegnathos</taxon>
    </lineage>
</organism>
<feature type="non-terminal residue" evidence="1">
    <location>
        <position position="1"/>
    </location>
</feature>
<name>E2C6U1_HARSA</name>
<dbReference type="OrthoDB" id="7543046at2759"/>
<dbReference type="OMA" id="VCVISHA"/>
<dbReference type="Proteomes" id="UP000008237">
    <property type="component" value="Unassembled WGS sequence"/>
</dbReference>
<dbReference type="InParanoid" id="E2C6U1"/>
<dbReference type="EMBL" id="GL453188">
    <property type="protein sequence ID" value="EFN76339.1"/>
    <property type="molecule type" value="Genomic_DNA"/>
</dbReference>
<proteinExistence type="predicted"/>
<dbReference type="AlphaFoldDB" id="E2C6U1"/>
<evidence type="ECO:0008006" key="3">
    <source>
        <dbReference type="Google" id="ProtNLM"/>
    </source>
</evidence>
<accession>E2C6U1</accession>